<protein>
    <submittedName>
        <fullName evidence="2">Uncharacterized protein</fullName>
    </submittedName>
</protein>
<dbReference type="Proteomes" id="UP001177003">
    <property type="component" value="Chromosome 1"/>
</dbReference>
<name>A0AA35VVL7_LACSI</name>
<dbReference type="EMBL" id="OX465077">
    <property type="protein sequence ID" value="CAI9267793.1"/>
    <property type="molecule type" value="Genomic_DNA"/>
</dbReference>
<sequence>MSEPPSHSEFRKVKASGVDDGQNRGCSGNTSNNRSFEDVAPRPESFIEDEDVQDPYVNPPSRSKVNPHAKTSGTEDLIVKDGTTTKLPPGLSDLIRRDDK</sequence>
<feature type="compositionally biased region" description="Polar residues" evidence="1">
    <location>
        <begin position="24"/>
        <end position="34"/>
    </location>
</feature>
<evidence type="ECO:0000313" key="2">
    <source>
        <dbReference type="EMBL" id="CAI9267793.1"/>
    </source>
</evidence>
<feature type="compositionally biased region" description="Polar residues" evidence="1">
    <location>
        <begin position="60"/>
        <end position="74"/>
    </location>
</feature>
<proteinExistence type="predicted"/>
<dbReference type="AlphaFoldDB" id="A0AA35VVL7"/>
<keyword evidence="3" id="KW-1185">Reference proteome</keyword>
<feature type="region of interest" description="Disordered" evidence="1">
    <location>
        <begin position="1"/>
        <end position="100"/>
    </location>
</feature>
<gene>
    <name evidence="2" type="ORF">LSALG_LOCUS8255</name>
</gene>
<evidence type="ECO:0000313" key="3">
    <source>
        <dbReference type="Proteomes" id="UP001177003"/>
    </source>
</evidence>
<accession>A0AA35VVL7</accession>
<evidence type="ECO:0000256" key="1">
    <source>
        <dbReference type="SAM" id="MobiDB-lite"/>
    </source>
</evidence>
<organism evidence="2 3">
    <name type="scientific">Lactuca saligna</name>
    <name type="common">Willowleaf lettuce</name>
    <dbReference type="NCBI Taxonomy" id="75948"/>
    <lineage>
        <taxon>Eukaryota</taxon>
        <taxon>Viridiplantae</taxon>
        <taxon>Streptophyta</taxon>
        <taxon>Embryophyta</taxon>
        <taxon>Tracheophyta</taxon>
        <taxon>Spermatophyta</taxon>
        <taxon>Magnoliopsida</taxon>
        <taxon>eudicotyledons</taxon>
        <taxon>Gunneridae</taxon>
        <taxon>Pentapetalae</taxon>
        <taxon>asterids</taxon>
        <taxon>campanulids</taxon>
        <taxon>Asterales</taxon>
        <taxon>Asteraceae</taxon>
        <taxon>Cichorioideae</taxon>
        <taxon>Cichorieae</taxon>
        <taxon>Lactucinae</taxon>
        <taxon>Lactuca</taxon>
    </lineage>
</organism>
<reference evidence="2" key="1">
    <citation type="submission" date="2023-04" db="EMBL/GenBank/DDBJ databases">
        <authorList>
            <person name="Vijverberg K."/>
            <person name="Xiong W."/>
            <person name="Schranz E."/>
        </authorList>
    </citation>
    <scope>NUCLEOTIDE SEQUENCE</scope>
</reference>
<feature type="compositionally biased region" description="Basic and acidic residues" evidence="1">
    <location>
        <begin position="1"/>
        <end position="12"/>
    </location>
</feature>